<dbReference type="OrthoDB" id="8812165at2"/>
<keyword evidence="2" id="KW-1185">Reference proteome</keyword>
<gene>
    <name evidence="1" type="ORF">DEH84_08325</name>
</gene>
<protein>
    <submittedName>
        <fullName evidence="1">Uncharacterized protein</fullName>
    </submittedName>
</protein>
<dbReference type="Proteomes" id="UP000244892">
    <property type="component" value="Chromosome"/>
</dbReference>
<evidence type="ECO:0000313" key="2">
    <source>
        <dbReference type="Proteomes" id="UP000244892"/>
    </source>
</evidence>
<dbReference type="KEGG" id="aon:DEH84_08325"/>
<dbReference type="AlphaFoldDB" id="A0A2U8FRE6"/>
<accession>A0A2U8FRE6</accession>
<name>A0A2U8FRE6_9BURK</name>
<evidence type="ECO:0000313" key="1">
    <source>
        <dbReference type="EMBL" id="AWI53437.1"/>
    </source>
</evidence>
<organism evidence="1 2">
    <name type="scientific">Aquabacterium olei</name>
    <dbReference type="NCBI Taxonomy" id="1296669"/>
    <lineage>
        <taxon>Bacteria</taxon>
        <taxon>Pseudomonadati</taxon>
        <taxon>Pseudomonadota</taxon>
        <taxon>Betaproteobacteria</taxon>
        <taxon>Burkholderiales</taxon>
        <taxon>Aquabacterium</taxon>
    </lineage>
</organism>
<dbReference type="RefSeq" id="WP_109036427.1">
    <property type="nucleotide sequence ID" value="NZ_CP029210.1"/>
</dbReference>
<reference evidence="1 2" key="1">
    <citation type="submission" date="2018-05" db="EMBL/GenBank/DDBJ databases">
        <title>complete genome sequence of Aquabacterium olei NBRC 110486.</title>
        <authorList>
            <person name="Tang B."/>
            <person name="Chang J."/>
            <person name="Zhang L."/>
            <person name="Yang H."/>
        </authorList>
    </citation>
    <scope>NUCLEOTIDE SEQUENCE [LARGE SCALE GENOMIC DNA]</scope>
    <source>
        <strain evidence="1 2">NBRC 110486</strain>
    </source>
</reference>
<sequence length="106" mass="11452">MSSIQFTDVQLTNLYLLQAIRLGIAQDRVSTCCKFGLDAAQADFLGAMSQEQLWAFVDQIGQSTLFPPRQDLLALLKAPAPLQASLAAVHAPRPRQLAPMVPASTS</sequence>
<dbReference type="EMBL" id="CP029210">
    <property type="protein sequence ID" value="AWI53437.1"/>
    <property type="molecule type" value="Genomic_DNA"/>
</dbReference>
<proteinExistence type="predicted"/>